<dbReference type="STRING" id="1505907.TEU_05180"/>
<feature type="transmembrane region" description="Helical" evidence="10">
    <location>
        <begin position="444"/>
        <end position="462"/>
    </location>
</feature>
<evidence type="ECO:0000256" key="10">
    <source>
        <dbReference type="HAMAP-Rule" id="MF_01465"/>
    </source>
</evidence>
<feature type="transmembrane region" description="Helical" evidence="10">
    <location>
        <begin position="31"/>
        <end position="52"/>
    </location>
</feature>
<evidence type="ECO:0000259" key="14">
    <source>
        <dbReference type="Pfam" id="PF10559"/>
    </source>
</evidence>
<dbReference type="InterPro" id="IPR030659">
    <property type="entry name" value="SecY_CS"/>
</dbReference>
<dbReference type="EMBL" id="CP008887">
    <property type="protein sequence ID" value="AIU69778.1"/>
    <property type="molecule type" value="Genomic_DNA"/>
</dbReference>
<keyword evidence="5 10" id="KW-0812">Transmembrane</keyword>
<dbReference type="HOGENOM" id="CLU_031763_3_0_2"/>
<keyword evidence="8 10" id="KW-0811">Translocation</keyword>
<dbReference type="KEGG" id="teu:TEU_05180"/>
<dbReference type="FunFam" id="1.10.3370.10:FF:000013">
    <property type="entry name" value="Protein translocase subunit SecY"/>
    <property type="match status" value="1"/>
</dbReference>
<dbReference type="Pfam" id="PF10559">
    <property type="entry name" value="Plug_translocon"/>
    <property type="match status" value="1"/>
</dbReference>
<dbReference type="AlphaFoldDB" id="A0A097QTJ0"/>
<dbReference type="GO" id="GO:0012505">
    <property type="term" value="C:endomembrane system"/>
    <property type="evidence" value="ECO:0007669"/>
    <property type="project" value="UniProtKB-SubCell"/>
</dbReference>
<feature type="transmembrane region" description="Helical" evidence="10">
    <location>
        <begin position="420"/>
        <end position="438"/>
    </location>
</feature>
<dbReference type="RefSeq" id="WP_050002753.1">
    <property type="nucleotide sequence ID" value="NZ_CP008887.1"/>
</dbReference>
<keyword evidence="7 10" id="KW-1133">Transmembrane helix</keyword>
<accession>A0A097QTJ0</accession>
<dbReference type="NCBIfam" id="TIGR00967">
    <property type="entry name" value="3a0501s007"/>
    <property type="match status" value="1"/>
</dbReference>
<dbReference type="GeneID" id="25152829"/>
<feature type="transmembrane region" description="Helical" evidence="10">
    <location>
        <begin position="297"/>
        <end position="315"/>
    </location>
</feature>
<dbReference type="HAMAP" id="MF_01465">
    <property type="entry name" value="SecY"/>
    <property type="match status" value="1"/>
</dbReference>
<feature type="transmembrane region" description="Helical" evidence="10">
    <location>
        <begin position="117"/>
        <end position="136"/>
    </location>
</feature>
<dbReference type="InterPro" id="IPR026593">
    <property type="entry name" value="SecY"/>
</dbReference>
<evidence type="ECO:0000313" key="15">
    <source>
        <dbReference type="EMBL" id="AIU69778.1"/>
    </source>
</evidence>
<evidence type="ECO:0000256" key="13">
    <source>
        <dbReference type="RuleBase" id="RU004349"/>
    </source>
</evidence>
<gene>
    <name evidence="10" type="primary">secY</name>
    <name evidence="15" type="ORF">TEU_05180</name>
</gene>
<feature type="transmembrane region" description="Helical" evidence="10">
    <location>
        <begin position="187"/>
        <end position="207"/>
    </location>
</feature>
<organism evidence="15 16">
    <name type="scientific">Thermococcus eurythermalis</name>
    <dbReference type="NCBI Taxonomy" id="1505907"/>
    <lineage>
        <taxon>Archaea</taxon>
        <taxon>Methanobacteriati</taxon>
        <taxon>Methanobacteriota</taxon>
        <taxon>Thermococci</taxon>
        <taxon>Thermococcales</taxon>
        <taxon>Thermococcaceae</taxon>
        <taxon>Thermococcus</taxon>
    </lineage>
</organism>
<keyword evidence="16" id="KW-1185">Reference proteome</keyword>
<evidence type="ECO:0000256" key="9">
    <source>
        <dbReference type="ARBA" id="ARBA00023136"/>
    </source>
</evidence>
<protein>
    <recommendedName>
        <fullName evidence="10 11">Protein translocase subunit SecY</fullName>
    </recommendedName>
    <alternativeName>
        <fullName evidence="10">Protein transport protein SEC61 subunit alpha homolog</fullName>
    </alternativeName>
</protein>
<dbReference type="GO" id="GO:0065002">
    <property type="term" value="P:intracellular protein transmembrane transport"/>
    <property type="evidence" value="ECO:0007669"/>
    <property type="project" value="UniProtKB-UniRule"/>
</dbReference>
<dbReference type="InterPro" id="IPR002208">
    <property type="entry name" value="SecY/SEC61-alpha"/>
</dbReference>
<evidence type="ECO:0000256" key="5">
    <source>
        <dbReference type="ARBA" id="ARBA00022692"/>
    </source>
</evidence>
<keyword evidence="4 10" id="KW-1003">Cell membrane</keyword>
<name>A0A097QTJ0_9EURY</name>
<evidence type="ECO:0000256" key="12">
    <source>
        <dbReference type="RuleBase" id="RU003484"/>
    </source>
</evidence>
<feature type="transmembrane region" description="Helical" evidence="10">
    <location>
        <begin position="257"/>
        <end position="276"/>
    </location>
</feature>
<sequence length="483" mass="53726">MGKVRDIVYAIERYFPEVERPKRHVPLKEKFMWTGIALLLYFILAEIPLYGIPPRVQDYFATLRFVLAGKSGSLLTLGIGPIVTASIIMQLLVGSEIVRLDLSNPEDRRFYQAAQKLFAVFMSFFEAAIYVFAGAFGKVNTGIGAFQTVTTPSGLVYIGLGLAILIILQLGFASTMLILLDELVSKWGIGSGISLFIAAGVSQTVIYKALAPIPSTEYIDPLTGEPALVGAIPAFIQHLIHGDITGAIYRGGTLPDIVRLLGTIVVFLVVVYLESMRVEIPLSYGRVTVRGRYPIRFMYVSNIPIILTMALYANIQLWARLLNNYGITVLGTFGENGYPVSGFVTYLYPPRDIFHVVNDPVRAIVYAVMTIFWALIFGFLWVELTGLDARSIARQLQRAGLQIPGFRRDPRILERVLQRYIPYVTFWGSFTLALVAVLADFLGALGTGTGILLTVGILYRFYEEVAREQATEMFPALRRFFAK</sequence>
<comment type="subunit">
    <text evidence="10">Component of the Sec protein translocase complex. Heterotrimer consisting of alpha (SecY), beta (SecG) and gamma (SecE) subunits. The heterotrimers can form oligomers, although 1 heterotrimer is thought to be able to translocate proteins. Interacts with the ribosome. May interact with SecDF, and other proteins may be involved.</text>
</comment>
<evidence type="ECO:0000256" key="1">
    <source>
        <dbReference type="ARBA" id="ARBA00004127"/>
    </source>
</evidence>
<feature type="transmembrane region" description="Helical" evidence="10">
    <location>
        <begin position="72"/>
        <end position="93"/>
    </location>
</feature>
<feature type="transmembrane region" description="Helical" evidence="10">
    <location>
        <begin position="363"/>
        <end position="382"/>
    </location>
</feature>
<evidence type="ECO:0000313" key="16">
    <source>
        <dbReference type="Proteomes" id="UP000029980"/>
    </source>
</evidence>
<evidence type="ECO:0000256" key="3">
    <source>
        <dbReference type="ARBA" id="ARBA00022448"/>
    </source>
</evidence>
<keyword evidence="9 10" id="KW-0472">Membrane</keyword>
<evidence type="ECO:0000256" key="4">
    <source>
        <dbReference type="ARBA" id="ARBA00022475"/>
    </source>
</evidence>
<dbReference type="PANTHER" id="PTHR10906">
    <property type="entry name" value="SECY/SEC61-ALPHA FAMILY MEMBER"/>
    <property type="match status" value="1"/>
</dbReference>
<evidence type="ECO:0000256" key="7">
    <source>
        <dbReference type="ARBA" id="ARBA00022989"/>
    </source>
</evidence>
<dbReference type="PROSITE" id="PS00755">
    <property type="entry name" value="SECY_1"/>
    <property type="match status" value="1"/>
</dbReference>
<evidence type="ECO:0000256" key="11">
    <source>
        <dbReference type="RuleBase" id="RU000537"/>
    </source>
</evidence>
<dbReference type="PROSITE" id="PS00756">
    <property type="entry name" value="SECY_2"/>
    <property type="match status" value="1"/>
</dbReference>
<dbReference type="OrthoDB" id="371914at2157"/>
<dbReference type="PRINTS" id="PR00303">
    <property type="entry name" value="SECYTRNLCASE"/>
</dbReference>
<dbReference type="SUPFAM" id="SSF103491">
    <property type="entry name" value="Preprotein translocase SecY subunit"/>
    <property type="match status" value="1"/>
</dbReference>
<comment type="function">
    <text evidence="10 11">The central subunit of the protein translocation channel SecYEG. Consists of two halves formed by TMs 1-5 and 6-10. These two domains form a lateral gate at the front which open onto the bilayer between TMs 2 and 7, and are clamped together by SecE at the back. The channel is closed by both a pore ring composed of hydrophobic SecY resides and a short helix (helix 2A) on the extracellular side of the membrane which forms a plug. The plug probably moves laterally to allow the channel to open. The ring and the pore may move independently.</text>
</comment>
<dbReference type="PIRSF" id="PIRSF004557">
    <property type="entry name" value="SecY"/>
    <property type="match status" value="1"/>
</dbReference>
<dbReference type="Proteomes" id="UP000029980">
    <property type="component" value="Chromosome"/>
</dbReference>
<comment type="subcellular location">
    <subcellularLocation>
        <location evidence="10">Cell membrane</location>
        <topology evidence="10">Multi-pass membrane protein</topology>
    </subcellularLocation>
    <subcellularLocation>
        <location evidence="1">Endomembrane system</location>
        <topology evidence="1">Multi-pass membrane protein</topology>
    </subcellularLocation>
    <subcellularLocation>
        <location evidence="12">Membrane</location>
        <topology evidence="12">Multi-pass membrane protein</topology>
    </subcellularLocation>
</comment>
<dbReference type="NCBIfam" id="NF006341">
    <property type="entry name" value="PRK08568.1-5"/>
    <property type="match status" value="1"/>
</dbReference>
<dbReference type="Gene3D" id="1.10.3370.10">
    <property type="entry name" value="SecY subunit domain"/>
    <property type="match status" value="1"/>
</dbReference>
<feature type="domain" description="Translocon Sec61/SecY plug" evidence="14">
    <location>
        <begin position="39"/>
        <end position="72"/>
    </location>
</feature>
<evidence type="ECO:0000256" key="8">
    <source>
        <dbReference type="ARBA" id="ARBA00023010"/>
    </source>
</evidence>
<keyword evidence="3 10" id="KW-0813">Transport</keyword>
<evidence type="ECO:0000256" key="2">
    <source>
        <dbReference type="ARBA" id="ARBA00005751"/>
    </source>
</evidence>
<evidence type="ECO:0000256" key="6">
    <source>
        <dbReference type="ARBA" id="ARBA00022927"/>
    </source>
</evidence>
<dbReference type="GO" id="GO:0006605">
    <property type="term" value="P:protein targeting"/>
    <property type="evidence" value="ECO:0007669"/>
    <property type="project" value="UniProtKB-UniRule"/>
</dbReference>
<keyword evidence="6 10" id="KW-0653">Protein transport</keyword>
<proteinExistence type="inferred from homology"/>
<dbReference type="GO" id="GO:0005886">
    <property type="term" value="C:plasma membrane"/>
    <property type="evidence" value="ECO:0007669"/>
    <property type="project" value="UniProtKB-SubCell"/>
</dbReference>
<dbReference type="InterPro" id="IPR019561">
    <property type="entry name" value="Translocon_Sec61/SecY_plug_dom"/>
</dbReference>
<comment type="similarity">
    <text evidence="2 10 13">Belongs to the SecY/SEC61-alpha family.</text>
</comment>
<dbReference type="InterPro" id="IPR023201">
    <property type="entry name" value="SecY_dom_sf"/>
</dbReference>
<reference evidence="15 16" key="1">
    <citation type="journal article" date="2015" name="Int. J. Syst. Evol. Microbiol.">
        <title>Thermococcus eurythermalis sp. nov., a conditional piezophilic hyperthermophilic archaeon with a wide temperature range isolated from an oil-immersed chimney in the Guaymas Basin.</title>
        <authorList>
            <person name="Zhao W."/>
            <person name="Zeng X."/>
            <person name="Xiao X."/>
        </authorList>
    </citation>
    <scope>NUCLEOTIDE SEQUENCE [LARGE SCALE GENOMIC DNA]</scope>
    <source>
        <strain evidence="15 16">A501</strain>
    </source>
</reference>
<feature type="transmembrane region" description="Helical" evidence="10">
    <location>
        <begin position="156"/>
        <end position="180"/>
    </location>
</feature>
<dbReference type="Pfam" id="PF00344">
    <property type="entry name" value="SecY"/>
    <property type="match status" value="1"/>
</dbReference>